<dbReference type="Proteomes" id="UP000292957">
    <property type="component" value="Unassembled WGS sequence"/>
</dbReference>
<evidence type="ECO:0000313" key="1">
    <source>
        <dbReference type="EMBL" id="TBU24453.1"/>
    </source>
</evidence>
<accession>A0A4V2JZB6</accession>
<gene>
    <name evidence="2" type="ORF">BD310DRAFT_950761</name>
    <name evidence="1" type="ORF">BD311DRAFT_780999</name>
</gene>
<dbReference type="AlphaFoldDB" id="A0A4V2JZB6"/>
<evidence type="ECO:0000313" key="3">
    <source>
        <dbReference type="Proteomes" id="UP000292082"/>
    </source>
</evidence>
<organism evidence="1">
    <name type="scientific">Dichomitus squalens</name>
    <dbReference type="NCBI Taxonomy" id="114155"/>
    <lineage>
        <taxon>Eukaryota</taxon>
        <taxon>Fungi</taxon>
        <taxon>Dikarya</taxon>
        <taxon>Basidiomycota</taxon>
        <taxon>Agaricomycotina</taxon>
        <taxon>Agaricomycetes</taxon>
        <taxon>Polyporales</taxon>
        <taxon>Polyporaceae</taxon>
        <taxon>Dichomitus</taxon>
    </lineage>
</organism>
<evidence type="ECO:0000313" key="2">
    <source>
        <dbReference type="EMBL" id="TBU55450.1"/>
    </source>
</evidence>
<keyword evidence="3" id="KW-1185">Reference proteome</keyword>
<name>A0A4V2JZB6_9APHY</name>
<dbReference type="EMBL" id="ML145168">
    <property type="protein sequence ID" value="TBU55450.1"/>
    <property type="molecule type" value="Genomic_DNA"/>
</dbReference>
<reference evidence="1 3" key="1">
    <citation type="submission" date="2019-01" db="EMBL/GenBank/DDBJ databases">
        <title>Draft genome sequences of three monokaryotic isolates of the white-rot basidiomycete fungus Dichomitus squalens.</title>
        <authorList>
            <consortium name="DOE Joint Genome Institute"/>
            <person name="Lopez S.C."/>
            <person name="Andreopoulos B."/>
            <person name="Pangilinan J."/>
            <person name="Lipzen A."/>
            <person name="Riley R."/>
            <person name="Ahrendt S."/>
            <person name="Ng V."/>
            <person name="Barry K."/>
            <person name="Daum C."/>
            <person name="Grigoriev I.V."/>
            <person name="Hilden K.S."/>
            <person name="Makela M.R."/>
            <person name="de Vries R.P."/>
        </authorList>
    </citation>
    <scope>NUCLEOTIDE SEQUENCE [LARGE SCALE GENOMIC DNA]</scope>
    <source>
        <strain evidence="2 3">CBS 464.89</strain>
        <strain evidence="1">OM18370.1</strain>
    </source>
</reference>
<sequence length="79" mass="8842">MDVPVPGYPVAPSELQSASRPASLWLQRAASRWHPFFSFKPRLSVHGKYDLLLKAALEGHCQQRMNVQLVVGAVIMRLS</sequence>
<dbReference type="EMBL" id="ML143479">
    <property type="protein sequence ID" value="TBU24453.1"/>
    <property type="molecule type" value="Genomic_DNA"/>
</dbReference>
<protein>
    <submittedName>
        <fullName evidence="1">Uncharacterized protein</fullName>
    </submittedName>
</protein>
<proteinExistence type="predicted"/>
<dbReference type="Proteomes" id="UP000292082">
    <property type="component" value="Unassembled WGS sequence"/>
</dbReference>